<reference evidence="1 2" key="1">
    <citation type="submission" date="2021-05" db="EMBL/GenBank/DDBJ databases">
        <title>Novel Bacillus species.</title>
        <authorList>
            <person name="Liu G."/>
        </authorList>
    </citation>
    <scope>NUCLEOTIDE SEQUENCE [LARGE SCALE GENOMIC DNA]</scope>
    <source>
        <strain evidence="2">FJAT-49780</strain>
    </source>
</reference>
<sequence>MLQIISGKFFNSDTVYSTPCKAVLYSNYYWPLKIETCIGTLEPIDNRSEINTYIFHYNNQIEKDMHSGFNLVRVGDPEIVQQFMLLCSFGLQAIFSTDKDEVERLCRTSSSHFTERYQPSKFLNRFFDSKINGNQEEVNSFIELVKSIIGLNRETYKAVINGFYNFFNSFINLNTNIEASYASLVYCLESFSQNFDEYEPQWEDYSHNIRVGLEEIFEGIEEGPVQQIKSVLLQNSFLKLQKRFIEFIKDNVNDSYFVEEAVDINRPLKKSELDQVLFNSYDMRSKYVHELKPLLKHLTFPDLSNGEVFTWEHNVYLTYSGLVRLTLHTIKNFIYKQQTIEKEEYDWNGDLPGSINLYLSPEYWIGSKESYGPIKSLEALLNLTVTSLYSGDYKLPDMNSVLELIEESINSSKKPEKHLMFSFYIILNDFYLKEDKRDNYEKVIRQNKELLTHCNIENMVLALFNDDYWIWSATDCETIFKRYLKKRYLVKNISLPSTIEVSLLICIANLYFDQDNLEKYKELIKDCICELSGNKNKQEYLQKAIVIPRKIDINFLFGK</sequence>
<name>A0A942YFW2_9BACI</name>
<dbReference type="AlphaFoldDB" id="A0A942YFW2"/>
<comment type="caution">
    <text evidence="1">The sequence shown here is derived from an EMBL/GenBank/DDBJ whole genome shotgun (WGS) entry which is preliminary data.</text>
</comment>
<protein>
    <submittedName>
        <fullName evidence="1">Uncharacterized protein</fullName>
    </submittedName>
</protein>
<proteinExistence type="predicted"/>
<dbReference type="RefSeq" id="WP_213122974.1">
    <property type="nucleotide sequence ID" value="NZ_JAGYPG010000001.1"/>
</dbReference>
<gene>
    <name evidence="1" type="ORF">KHA97_01425</name>
</gene>
<dbReference type="EMBL" id="JAGYPG010000001">
    <property type="protein sequence ID" value="MBS4193730.1"/>
    <property type="molecule type" value="Genomic_DNA"/>
</dbReference>
<evidence type="ECO:0000313" key="1">
    <source>
        <dbReference type="EMBL" id="MBS4193730.1"/>
    </source>
</evidence>
<keyword evidence="2" id="KW-1185">Reference proteome</keyword>
<dbReference type="Proteomes" id="UP000681414">
    <property type="component" value="Unassembled WGS sequence"/>
</dbReference>
<organism evidence="1 2">
    <name type="scientific">Lederbergia citri</name>
    <dbReference type="NCBI Taxonomy" id="2833580"/>
    <lineage>
        <taxon>Bacteria</taxon>
        <taxon>Bacillati</taxon>
        <taxon>Bacillota</taxon>
        <taxon>Bacilli</taxon>
        <taxon>Bacillales</taxon>
        <taxon>Bacillaceae</taxon>
        <taxon>Lederbergia</taxon>
    </lineage>
</organism>
<evidence type="ECO:0000313" key="2">
    <source>
        <dbReference type="Proteomes" id="UP000681414"/>
    </source>
</evidence>
<accession>A0A942YFW2</accession>